<evidence type="ECO:0000313" key="3">
    <source>
        <dbReference type="Proteomes" id="UP001426770"/>
    </source>
</evidence>
<dbReference type="Pfam" id="PF08818">
    <property type="entry name" value="DUF1801"/>
    <property type="match status" value="1"/>
</dbReference>
<feature type="domain" description="YdhG-like" evidence="1">
    <location>
        <begin position="23"/>
        <end position="125"/>
    </location>
</feature>
<sequence length="138" mass="15063">MAVTEPTSVPVEAFLATVEPARRRSEGEEVVRLIGEVTGAPPVMWGPSIIGWGTLHYRYASGREGDWMKVGFSPRKAQLTFYGLKDTPEGEGELANLGPHTTGAGCVYVKRLDQIDRDVLARLVEIAFARGDDDATQM</sequence>
<evidence type="ECO:0000313" key="2">
    <source>
        <dbReference type="EMBL" id="GAA5519235.1"/>
    </source>
</evidence>
<name>A0ABP9WHC6_9MICO</name>
<gene>
    <name evidence="2" type="ORF">Lsed01_01674</name>
</gene>
<evidence type="ECO:0000259" key="1">
    <source>
        <dbReference type="Pfam" id="PF08818"/>
    </source>
</evidence>
<dbReference type="EMBL" id="BAABRR010000008">
    <property type="protein sequence ID" value="GAA5519235.1"/>
    <property type="molecule type" value="Genomic_DNA"/>
</dbReference>
<protein>
    <recommendedName>
        <fullName evidence="1">YdhG-like domain-containing protein</fullName>
    </recommendedName>
</protein>
<dbReference type="InterPro" id="IPR014922">
    <property type="entry name" value="YdhG-like"/>
</dbReference>
<dbReference type="RefSeq" id="WP_286216088.1">
    <property type="nucleotide sequence ID" value="NZ_AP027736.1"/>
</dbReference>
<dbReference type="Proteomes" id="UP001426770">
    <property type="component" value="Unassembled WGS sequence"/>
</dbReference>
<accession>A0ABP9WHC6</accession>
<organism evidence="2 3">
    <name type="scientific">Demequina sediminis</name>
    <dbReference type="NCBI Taxonomy" id="1930058"/>
    <lineage>
        <taxon>Bacteria</taxon>
        <taxon>Bacillati</taxon>
        <taxon>Actinomycetota</taxon>
        <taxon>Actinomycetes</taxon>
        <taxon>Micrococcales</taxon>
        <taxon>Demequinaceae</taxon>
        <taxon>Demequina</taxon>
    </lineage>
</organism>
<reference evidence="2 3" key="1">
    <citation type="submission" date="2024-02" db="EMBL/GenBank/DDBJ databases">
        <title>Lysinimicrobium sediminis NBRC 112286.</title>
        <authorList>
            <person name="Ichikawa N."/>
            <person name="Katano-Makiyama Y."/>
            <person name="Hidaka K."/>
        </authorList>
    </citation>
    <scope>NUCLEOTIDE SEQUENCE [LARGE SCALE GENOMIC DNA]</scope>
    <source>
        <strain evidence="2 3">NBRC 112286</strain>
    </source>
</reference>
<dbReference type="SUPFAM" id="SSF159888">
    <property type="entry name" value="YdhG-like"/>
    <property type="match status" value="1"/>
</dbReference>
<comment type="caution">
    <text evidence="2">The sequence shown here is derived from an EMBL/GenBank/DDBJ whole genome shotgun (WGS) entry which is preliminary data.</text>
</comment>
<proteinExistence type="predicted"/>
<keyword evidence="3" id="KW-1185">Reference proteome</keyword>